<keyword evidence="3 6" id="KW-0067">ATP-binding</keyword>
<dbReference type="InterPro" id="IPR027417">
    <property type="entry name" value="P-loop_NTPase"/>
</dbReference>
<name>A0A0C5WBC1_9GAMM</name>
<dbReference type="CDD" id="cd03255">
    <property type="entry name" value="ABC_MJ0796_LolCDE_FtsE"/>
    <property type="match status" value="1"/>
</dbReference>
<dbReference type="InterPro" id="IPR003593">
    <property type="entry name" value="AAA+_ATPase"/>
</dbReference>
<evidence type="ECO:0000256" key="1">
    <source>
        <dbReference type="ARBA" id="ARBA00022448"/>
    </source>
</evidence>
<feature type="domain" description="ABC transporter" evidence="5">
    <location>
        <begin position="2"/>
        <end position="223"/>
    </location>
</feature>
<evidence type="ECO:0000313" key="6">
    <source>
        <dbReference type="EMBL" id="AJR08906.1"/>
    </source>
</evidence>
<dbReference type="GO" id="GO:0022857">
    <property type="term" value="F:transmembrane transporter activity"/>
    <property type="evidence" value="ECO:0007669"/>
    <property type="project" value="UniProtKB-ARBA"/>
</dbReference>
<evidence type="ECO:0000259" key="5">
    <source>
        <dbReference type="PROSITE" id="PS50893"/>
    </source>
</evidence>
<gene>
    <name evidence="6" type="ORF">H744_2c2243</name>
</gene>
<accession>A0A0C5WBC1</accession>
<evidence type="ECO:0000256" key="3">
    <source>
        <dbReference type="ARBA" id="ARBA00022840"/>
    </source>
</evidence>
<reference evidence="6 7" key="1">
    <citation type="submission" date="2013-05" db="EMBL/GenBank/DDBJ databases">
        <title>Complete genome sequence of the lipase-producing bacterium Photobacterium gaetbulicola Gung47.</title>
        <authorList>
            <person name="Kim Y.-O."/>
        </authorList>
    </citation>
    <scope>NUCLEOTIDE SEQUENCE [LARGE SCALE GENOMIC DNA]</scope>
    <source>
        <strain evidence="6 7">Gung47</strain>
    </source>
</reference>
<organism evidence="6 7">
    <name type="scientific">Photobacterium gaetbulicola Gung47</name>
    <dbReference type="NCBI Taxonomy" id="658445"/>
    <lineage>
        <taxon>Bacteria</taxon>
        <taxon>Pseudomonadati</taxon>
        <taxon>Pseudomonadota</taxon>
        <taxon>Gammaproteobacteria</taxon>
        <taxon>Vibrionales</taxon>
        <taxon>Vibrionaceae</taxon>
        <taxon>Photobacterium</taxon>
    </lineage>
</organism>
<dbReference type="PROSITE" id="PS50893">
    <property type="entry name" value="ABC_TRANSPORTER_2"/>
    <property type="match status" value="1"/>
</dbReference>
<dbReference type="GO" id="GO:1902495">
    <property type="term" value="C:transmembrane transporter complex"/>
    <property type="evidence" value="ECO:0007669"/>
    <property type="project" value="UniProtKB-ARBA"/>
</dbReference>
<dbReference type="PATRIC" id="fig|658445.3.peg.4232"/>
<proteinExistence type="inferred from homology"/>
<dbReference type="HOGENOM" id="CLU_000604_1_22_6"/>
<dbReference type="PANTHER" id="PTHR42798:SF2">
    <property type="entry name" value="ABC TRANSPORTER ATP-BINDING PROTEIN MG467-RELATED"/>
    <property type="match status" value="1"/>
</dbReference>
<dbReference type="FunFam" id="3.40.50.300:FF:000032">
    <property type="entry name" value="Export ABC transporter ATP-binding protein"/>
    <property type="match status" value="1"/>
</dbReference>
<dbReference type="InterPro" id="IPR017911">
    <property type="entry name" value="MacB-like_ATP-bd"/>
</dbReference>
<evidence type="ECO:0000256" key="2">
    <source>
        <dbReference type="ARBA" id="ARBA00022741"/>
    </source>
</evidence>
<keyword evidence="2" id="KW-0547">Nucleotide-binding</keyword>
<dbReference type="Pfam" id="PF00005">
    <property type="entry name" value="ABC_tran"/>
    <property type="match status" value="1"/>
</dbReference>
<dbReference type="OrthoDB" id="9801477at2"/>
<dbReference type="STRING" id="658445.H744_2c2243"/>
<dbReference type="GO" id="GO:0005524">
    <property type="term" value="F:ATP binding"/>
    <property type="evidence" value="ECO:0007669"/>
    <property type="project" value="UniProtKB-KW"/>
</dbReference>
<dbReference type="PROSITE" id="PS00211">
    <property type="entry name" value="ABC_TRANSPORTER_1"/>
    <property type="match status" value="1"/>
</dbReference>
<dbReference type="SUPFAM" id="SSF52540">
    <property type="entry name" value="P-loop containing nucleoside triphosphate hydrolases"/>
    <property type="match status" value="1"/>
</dbReference>
<dbReference type="InterPro" id="IPR003439">
    <property type="entry name" value="ABC_transporter-like_ATP-bd"/>
</dbReference>
<dbReference type="Gene3D" id="3.40.50.300">
    <property type="entry name" value="P-loop containing nucleotide triphosphate hydrolases"/>
    <property type="match status" value="1"/>
</dbReference>
<dbReference type="Proteomes" id="UP000032303">
    <property type="component" value="Chromosome 2"/>
</dbReference>
<dbReference type="KEGG" id="pgb:H744_2c2243"/>
<keyword evidence="1" id="KW-0813">Transport</keyword>
<protein>
    <submittedName>
        <fullName evidence="6">Putative ABC transporter, ATP-binding protein</fullName>
    </submittedName>
</protein>
<dbReference type="AlphaFoldDB" id="A0A0C5WBC1"/>
<keyword evidence="7" id="KW-1185">Reference proteome</keyword>
<dbReference type="SMART" id="SM00382">
    <property type="entry name" value="AAA"/>
    <property type="match status" value="1"/>
</dbReference>
<evidence type="ECO:0000313" key="7">
    <source>
        <dbReference type="Proteomes" id="UP000032303"/>
    </source>
</evidence>
<comment type="similarity">
    <text evidence="4">Belongs to the ABC transporter superfamily. Macrolide exporter (TC 3.A.1.122) family.</text>
</comment>
<evidence type="ECO:0000256" key="4">
    <source>
        <dbReference type="ARBA" id="ARBA00038388"/>
    </source>
</evidence>
<sequence>MLRLVNLCKGYMDGDEYHSVLQGAELELKQGEQLALMGESGSGKSTLLNLIAGLDSVDSGEVWLGDKPIHTISERERTAFRRNNIGLVFQQFNLLPTLTTADNIRFCRQLKGLEENPALWRQIIAALDLMPLLGRYPEEMSGGQQQRAAIARALYMEPQILLADEPTGSLDERNAAAVINLLINLTKQLDCTLLLVTHSKQVAAHMNGCIRLQGGLLHVKPRS</sequence>
<dbReference type="InterPro" id="IPR017871">
    <property type="entry name" value="ABC_transporter-like_CS"/>
</dbReference>
<dbReference type="PANTHER" id="PTHR42798">
    <property type="entry name" value="LIPOPROTEIN-RELEASING SYSTEM ATP-BINDING PROTEIN LOLD"/>
    <property type="match status" value="1"/>
</dbReference>
<dbReference type="EMBL" id="CP005974">
    <property type="protein sequence ID" value="AJR08906.1"/>
    <property type="molecule type" value="Genomic_DNA"/>
</dbReference>
<dbReference type="GO" id="GO:0016887">
    <property type="term" value="F:ATP hydrolysis activity"/>
    <property type="evidence" value="ECO:0007669"/>
    <property type="project" value="InterPro"/>
</dbReference>